<evidence type="ECO:0000256" key="2">
    <source>
        <dbReference type="SAM" id="SignalP"/>
    </source>
</evidence>
<evidence type="ECO:0000313" key="4">
    <source>
        <dbReference type="RefSeq" id="XP_006820173.1"/>
    </source>
</evidence>
<name>A0ABM0MJI2_SACKO</name>
<accession>A0ABM0MJI2</accession>
<gene>
    <name evidence="4" type="primary">LOC102805735</name>
</gene>
<protein>
    <submittedName>
        <fullName evidence="4">Uncharacterized protein LOC102805735</fullName>
    </submittedName>
</protein>
<dbReference type="SUPFAM" id="SSF52799">
    <property type="entry name" value="(Phosphotyrosine protein) phosphatases II"/>
    <property type="match status" value="1"/>
</dbReference>
<keyword evidence="1" id="KW-0812">Transmembrane</keyword>
<feature type="transmembrane region" description="Helical" evidence="1">
    <location>
        <begin position="126"/>
        <end position="147"/>
    </location>
</feature>
<organism evidence="3 4">
    <name type="scientific">Saccoglossus kowalevskii</name>
    <name type="common">Acorn worm</name>
    <dbReference type="NCBI Taxonomy" id="10224"/>
    <lineage>
        <taxon>Eukaryota</taxon>
        <taxon>Metazoa</taxon>
        <taxon>Hemichordata</taxon>
        <taxon>Enteropneusta</taxon>
        <taxon>Harrimaniidae</taxon>
        <taxon>Saccoglossus</taxon>
    </lineage>
</organism>
<feature type="chain" id="PRO_5045197935" evidence="2">
    <location>
        <begin position="22"/>
        <end position="457"/>
    </location>
</feature>
<dbReference type="Gene3D" id="3.90.190.10">
    <property type="entry name" value="Protein tyrosine phosphatase superfamily"/>
    <property type="match status" value="2"/>
</dbReference>
<dbReference type="GeneID" id="102805735"/>
<dbReference type="Proteomes" id="UP000694865">
    <property type="component" value="Unplaced"/>
</dbReference>
<dbReference type="InterPro" id="IPR029021">
    <property type="entry name" value="Prot-tyrosine_phosphatase-like"/>
</dbReference>
<evidence type="ECO:0000313" key="3">
    <source>
        <dbReference type="Proteomes" id="UP000694865"/>
    </source>
</evidence>
<keyword evidence="1" id="KW-1133">Transmembrane helix</keyword>
<keyword evidence="1" id="KW-0472">Membrane</keyword>
<evidence type="ECO:0000256" key="1">
    <source>
        <dbReference type="SAM" id="Phobius"/>
    </source>
</evidence>
<proteinExistence type="predicted"/>
<reference evidence="4" key="1">
    <citation type="submission" date="2025-08" db="UniProtKB">
        <authorList>
            <consortium name="RefSeq"/>
        </authorList>
    </citation>
    <scope>IDENTIFICATION</scope>
    <source>
        <tissue evidence="4">Testes</tissue>
    </source>
</reference>
<keyword evidence="3" id="KW-1185">Reference proteome</keyword>
<feature type="signal peptide" evidence="2">
    <location>
        <begin position="1"/>
        <end position="21"/>
    </location>
</feature>
<dbReference type="RefSeq" id="XP_006820173.1">
    <property type="nucleotide sequence ID" value="XM_006820110.1"/>
</dbReference>
<keyword evidence="2" id="KW-0732">Signal</keyword>
<sequence>MGMSSFVIFRLLFSLLVPVYGLNPEFAEVKTWWSKQITTDYYTAGRLSTRQVKYAGEVGFKSLFAVVNHTTPGHMGTEALPITSKIKTTALQFAEVDFDILPMSNWRSMNAVLYFNEMAQTMTKPLLVYCTAAYSSTAIVLLNLLYMTKQDPRFEPKVHADDFFRIARVHGFDFDMDVELIELVSHITGETPIKLRPKPNNKLANWGTYWHSKFVSSDWFAAGQMREGHLPAIIDAGFNAVINIRRGLTQPPLNIPSQEEVTLLNIEDFTGTYKRGGRQNVTRLLETRLDPDKPNKYITPTSEINYELRNEGEFGDDIGYNEEIERDTYAEINISYFHLPVAHTTADLFYQYLDAFRIAAEMGHVLVHCRSGYRAAVWTLLAEGYFNCRSSDWALKQAGIMGYHFTRDSDTYGVFTEVLDSDREECRQKPTHIPKNNILTNLRKFAIFSFFAHMFGL</sequence>